<dbReference type="EMBL" id="NBYX01000003">
    <property type="protein sequence ID" value="ORT87289.1"/>
    <property type="molecule type" value="Genomic_DNA"/>
</dbReference>
<keyword evidence="7" id="KW-1185">Reference proteome</keyword>
<evidence type="ECO:0000313" key="6">
    <source>
        <dbReference type="EMBL" id="ORT87289.1"/>
    </source>
</evidence>
<dbReference type="Pfam" id="PF03466">
    <property type="entry name" value="LysR_substrate"/>
    <property type="match status" value="1"/>
</dbReference>
<dbReference type="PANTHER" id="PTHR30537:SF35">
    <property type="entry name" value="TRANSCRIPTIONAL REGULATORY PROTEIN"/>
    <property type="match status" value="1"/>
</dbReference>
<sequence>MDTLLSMRVFCAVADHRSFAAAAKKLGLSPAMVSKHVMHLESSVGNRLLNRTSRHVSLTEAGALYFDLSKRMLEGLDEVEAAISNTTLTPHGTLRLSAPVWVASQRFSTLLADYHRRYPDVCLDMDLSGRIANLADEGLDLALRATAPERLDPGLVARPIMQVRFCLVASPAYLRRSGRPKKIADLNGHALLRYSGMALNDRVTFDNADGRHTVTFRTVMQSENETLLHMAALHGMGLAFLPTWMVQDDVAQGKLKEVLPDMITVGTTLHAVYPSRKYLSAKVRSFIDFLAEHSDQIDPRG</sequence>
<dbReference type="InterPro" id="IPR036390">
    <property type="entry name" value="WH_DNA-bd_sf"/>
</dbReference>
<evidence type="ECO:0000256" key="2">
    <source>
        <dbReference type="ARBA" id="ARBA00023015"/>
    </source>
</evidence>
<dbReference type="GO" id="GO:0006351">
    <property type="term" value="P:DNA-templated transcription"/>
    <property type="evidence" value="ECO:0007669"/>
    <property type="project" value="TreeGrafter"/>
</dbReference>
<dbReference type="InterPro" id="IPR000847">
    <property type="entry name" value="LysR_HTH_N"/>
</dbReference>
<dbReference type="SUPFAM" id="SSF53850">
    <property type="entry name" value="Periplasmic binding protein-like II"/>
    <property type="match status" value="1"/>
</dbReference>
<organism evidence="6 7">
    <name type="scientific">Burkholderia puraquae</name>
    <dbReference type="NCBI Taxonomy" id="1904757"/>
    <lineage>
        <taxon>Bacteria</taxon>
        <taxon>Pseudomonadati</taxon>
        <taxon>Pseudomonadota</taxon>
        <taxon>Betaproteobacteria</taxon>
        <taxon>Burkholderiales</taxon>
        <taxon>Burkholderiaceae</taxon>
        <taxon>Burkholderia</taxon>
        <taxon>Burkholderia cepacia complex</taxon>
    </lineage>
</organism>
<reference evidence="6 7" key="1">
    <citation type="submission" date="2017-04" db="EMBL/GenBank/DDBJ databases">
        <title>Burkholderia puraquae sp. nov., a novel Burkholderia cepacia complex species from hospital setting samples.</title>
        <authorList>
            <person name="Martina P."/>
            <person name="Leguizamon M."/>
            <person name="Prieto C."/>
            <person name="Sousa S."/>
            <person name="Montanaro P."/>
            <person name="Draghi W."/>
            <person name="Staembler M."/>
            <person name="Bettiol M."/>
            <person name="Figoli C."/>
            <person name="Palau J."/>
            <person name="Alvarez F."/>
            <person name="Benetti S."/>
            <person name="Anchat E."/>
            <person name="Vescina C."/>
            <person name="Ferreras J."/>
            <person name="Lasch P."/>
            <person name="Lagares A."/>
            <person name="Zorreguieta A."/>
            <person name="Yantorno O."/>
            <person name="Bosch A."/>
        </authorList>
    </citation>
    <scope>NUCLEOTIDE SEQUENCE [LARGE SCALE GENOMIC DNA]</scope>
    <source>
        <strain evidence="6 7">CAMPA 1040</strain>
    </source>
</reference>
<accession>A0A1X1PKD4</accession>
<dbReference type="InterPro" id="IPR058163">
    <property type="entry name" value="LysR-type_TF_proteobact-type"/>
</dbReference>
<dbReference type="InterPro" id="IPR036388">
    <property type="entry name" value="WH-like_DNA-bd_sf"/>
</dbReference>
<evidence type="ECO:0000313" key="7">
    <source>
        <dbReference type="Proteomes" id="UP000193146"/>
    </source>
</evidence>
<dbReference type="OrthoDB" id="9786526at2"/>
<dbReference type="SUPFAM" id="SSF46785">
    <property type="entry name" value="Winged helix' DNA-binding domain"/>
    <property type="match status" value="1"/>
</dbReference>
<protein>
    <submittedName>
        <fullName evidence="6">LysR family transcriptional regulator</fullName>
    </submittedName>
</protein>
<dbReference type="Gene3D" id="1.10.10.10">
    <property type="entry name" value="Winged helix-like DNA-binding domain superfamily/Winged helix DNA-binding domain"/>
    <property type="match status" value="1"/>
</dbReference>
<dbReference type="FunFam" id="1.10.10.10:FF:000001">
    <property type="entry name" value="LysR family transcriptional regulator"/>
    <property type="match status" value="1"/>
</dbReference>
<name>A0A1X1PKD4_9BURK</name>
<feature type="domain" description="HTH lysR-type" evidence="5">
    <location>
        <begin position="1"/>
        <end position="59"/>
    </location>
</feature>
<dbReference type="AlphaFoldDB" id="A0A1X1PKD4"/>
<evidence type="ECO:0000256" key="4">
    <source>
        <dbReference type="ARBA" id="ARBA00023163"/>
    </source>
</evidence>
<dbReference type="Gene3D" id="3.40.190.290">
    <property type="match status" value="1"/>
</dbReference>
<gene>
    <name evidence="6" type="ORF">B7G54_07025</name>
</gene>
<proteinExistence type="inferred from homology"/>
<keyword evidence="2" id="KW-0805">Transcription regulation</keyword>
<dbReference type="GO" id="GO:0043565">
    <property type="term" value="F:sequence-specific DNA binding"/>
    <property type="evidence" value="ECO:0007669"/>
    <property type="project" value="TreeGrafter"/>
</dbReference>
<comment type="caution">
    <text evidence="6">The sequence shown here is derived from an EMBL/GenBank/DDBJ whole genome shotgun (WGS) entry which is preliminary data.</text>
</comment>
<dbReference type="PANTHER" id="PTHR30537">
    <property type="entry name" value="HTH-TYPE TRANSCRIPTIONAL REGULATOR"/>
    <property type="match status" value="1"/>
</dbReference>
<comment type="similarity">
    <text evidence="1">Belongs to the LysR transcriptional regulatory family.</text>
</comment>
<dbReference type="InterPro" id="IPR005119">
    <property type="entry name" value="LysR_subst-bd"/>
</dbReference>
<dbReference type="CDD" id="cd08422">
    <property type="entry name" value="PBP2_CrgA_like"/>
    <property type="match status" value="1"/>
</dbReference>
<evidence type="ECO:0000256" key="3">
    <source>
        <dbReference type="ARBA" id="ARBA00023125"/>
    </source>
</evidence>
<dbReference type="PROSITE" id="PS50931">
    <property type="entry name" value="HTH_LYSR"/>
    <property type="match status" value="1"/>
</dbReference>
<dbReference type="GO" id="GO:0003700">
    <property type="term" value="F:DNA-binding transcription factor activity"/>
    <property type="evidence" value="ECO:0007669"/>
    <property type="project" value="InterPro"/>
</dbReference>
<keyword evidence="3" id="KW-0238">DNA-binding</keyword>
<evidence type="ECO:0000259" key="5">
    <source>
        <dbReference type="PROSITE" id="PS50931"/>
    </source>
</evidence>
<dbReference type="Pfam" id="PF00126">
    <property type="entry name" value="HTH_1"/>
    <property type="match status" value="1"/>
</dbReference>
<dbReference type="RefSeq" id="WP_085038451.1">
    <property type="nucleotide sequence ID" value="NZ_CADIKG010000015.1"/>
</dbReference>
<evidence type="ECO:0000256" key="1">
    <source>
        <dbReference type="ARBA" id="ARBA00009437"/>
    </source>
</evidence>
<keyword evidence="4" id="KW-0804">Transcription</keyword>
<dbReference type="Proteomes" id="UP000193146">
    <property type="component" value="Unassembled WGS sequence"/>
</dbReference>